<dbReference type="RefSeq" id="WP_062676315.1">
    <property type="nucleotide sequence ID" value="NZ_FOIU01000003.1"/>
</dbReference>
<reference evidence="2" key="1">
    <citation type="submission" date="2016-10" db="EMBL/GenBank/DDBJ databases">
        <authorList>
            <person name="Varghese N."/>
            <person name="Submissions S."/>
        </authorList>
    </citation>
    <scope>NUCLEOTIDE SEQUENCE [LARGE SCALE GENOMIC DNA]</scope>
    <source>
        <strain evidence="2">DSM 17724</strain>
    </source>
</reference>
<evidence type="ECO:0008006" key="3">
    <source>
        <dbReference type="Google" id="ProtNLM"/>
    </source>
</evidence>
<proteinExistence type="predicted"/>
<dbReference type="Proteomes" id="UP000199469">
    <property type="component" value="Unassembled WGS sequence"/>
</dbReference>
<dbReference type="EMBL" id="FOIU01000003">
    <property type="protein sequence ID" value="SEW46995.1"/>
    <property type="molecule type" value="Genomic_DNA"/>
</dbReference>
<protein>
    <recommendedName>
        <fullName evidence="3">TraB family protein</fullName>
    </recommendedName>
</protein>
<name>A0A1I0RZ94_9FLAO</name>
<keyword evidence="2" id="KW-1185">Reference proteome</keyword>
<dbReference type="STRING" id="356305.SAMN05421841_3404"/>
<organism evidence="1 2">
    <name type="scientific">Chryseobacterium wanjuense</name>
    <dbReference type="NCBI Taxonomy" id="356305"/>
    <lineage>
        <taxon>Bacteria</taxon>
        <taxon>Pseudomonadati</taxon>
        <taxon>Bacteroidota</taxon>
        <taxon>Flavobacteriia</taxon>
        <taxon>Flavobacteriales</taxon>
        <taxon>Weeksellaceae</taxon>
        <taxon>Chryseobacterium group</taxon>
        <taxon>Chryseobacterium</taxon>
    </lineage>
</organism>
<evidence type="ECO:0000313" key="2">
    <source>
        <dbReference type="Proteomes" id="UP000199469"/>
    </source>
</evidence>
<dbReference type="OrthoDB" id="674654at2"/>
<gene>
    <name evidence="1" type="ORF">SAMN05421841_3404</name>
</gene>
<sequence length="211" mass="24778">MYEIIYISTTHKQNGQCNADELCKIVEQIHPEVIFLEALRETYSNNQEHLFSDFGILHNKLEIEAIQKYQYKSTFKYVPVLDSGMSDVFNEKYEIATQNIELQRKIENFNVLSAKYGFQFLNSDVSIQLQEDMRKLENIILSDTALNKDAINSIDLYEDEMLDNIYSYCKTNQFDKAVFMCGVAHRKSIINKVEKLNKNKDITLDWNVLRF</sequence>
<accession>A0A1I0RZ94</accession>
<evidence type="ECO:0000313" key="1">
    <source>
        <dbReference type="EMBL" id="SEW46995.1"/>
    </source>
</evidence>
<dbReference type="AlphaFoldDB" id="A0A1I0RZ94"/>